<reference evidence="2" key="1">
    <citation type="journal article" date="2023" name="Nat. Plants">
        <title>Single-cell RNA sequencing provides a high-resolution roadmap for understanding the multicellular compartmentation of specialized metabolism.</title>
        <authorList>
            <person name="Sun S."/>
            <person name="Shen X."/>
            <person name="Li Y."/>
            <person name="Li Y."/>
            <person name="Wang S."/>
            <person name="Li R."/>
            <person name="Zhang H."/>
            <person name="Shen G."/>
            <person name="Guo B."/>
            <person name="Wei J."/>
            <person name="Xu J."/>
            <person name="St-Pierre B."/>
            <person name="Chen S."/>
            <person name="Sun C."/>
        </authorList>
    </citation>
    <scope>NUCLEOTIDE SEQUENCE [LARGE SCALE GENOMIC DNA]</scope>
</reference>
<protein>
    <submittedName>
        <fullName evidence="1">Uncharacterized protein</fullName>
    </submittedName>
</protein>
<dbReference type="EMBL" id="CM044704">
    <property type="protein sequence ID" value="KAI5667076.1"/>
    <property type="molecule type" value="Genomic_DNA"/>
</dbReference>
<comment type="caution">
    <text evidence="1">The sequence shown here is derived from an EMBL/GenBank/DDBJ whole genome shotgun (WGS) entry which is preliminary data.</text>
</comment>
<evidence type="ECO:0000313" key="1">
    <source>
        <dbReference type="EMBL" id="KAI5667076.1"/>
    </source>
</evidence>
<evidence type="ECO:0000313" key="2">
    <source>
        <dbReference type="Proteomes" id="UP001060085"/>
    </source>
</evidence>
<keyword evidence="2" id="KW-1185">Reference proteome</keyword>
<dbReference type="Proteomes" id="UP001060085">
    <property type="component" value="Linkage Group LG04"/>
</dbReference>
<accession>A0ACC0B365</accession>
<name>A0ACC0B365_CATRO</name>
<sequence>MHEHVEHGHVEVKRGEGSRGGQPTIDLFDSPNLDIPSFILCLTPASQTLPSGSGTSQTPPLPGLGFTSFQASHSTSFRFFGFRAPPPPGTAGSSTPHQPISQASSSDEEERADDIDSIQHYRFGHRVGKKTTSINNDEEMHYLWTIPPHLAKEGIHILVEFEHIPQQIILNTHDRNTKTLPEHIKAETQMVYDELSMLYSTVNNDQDEVDGLDGDDDVSSQFESDDDNDSEEGEFQTPLNPVNLVNPVTENIVQQWESSQCFSSVRYDYTHFGEFLDMGSSSLIDDLVESYRLITRLERLHD</sequence>
<organism evidence="1 2">
    <name type="scientific">Catharanthus roseus</name>
    <name type="common">Madagascar periwinkle</name>
    <name type="synonym">Vinca rosea</name>
    <dbReference type="NCBI Taxonomy" id="4058"/>
    <lineage>
        <taxon>Eukaryota</taxon>
        <taxon>Viridiplantae</taxon>
        <taxon>Streptophyta</taxon>
        <taxon>Embryophyta</taxon>
        <taxon>Tracheophyta</taxon>
        <taxon>Spermatophyta</taxon>
        <taxon>Magnoliopsida</taxon>
        <taxon>eudicotyledons</taxon>
        <taxon>Gunneridae</taxon>
        <taxon>Pentapetalae</taxon>
        <taxon>asterids</taxon>
        <taxon>lamiids</taxon>
        <taxon>Gentianales</taxon>
        <taxon>Apocynaceae</taxon>
        <taxon>Rauvolfioideae</taxon>
        <taxon>Vinceae</taxon>
        <taxon>Catharanthinae</taxon>
        <taxon>Catharanthus</taxon>
    </lineage>
</organism>
<proteinExistence type="predicted"/>
<gene>
    <name evidence="1" type="ORF">M9H77_16929</name>
</gene>